<gene>
    <name evidence="2" type="ORF">ACFO4N_13000</name>
</gene>
<accession>A0ABV9GNT3</accession>
<dbReference type="Proteomes" id="UP001596022">
    <property type="component" value="Unassembled WGS sequence"/>
</dbReference>
<evidence type="ECO:0000313" key="2">
    <source>
        <dbReference type="EMBL" id="MFC4619633.1"/>
    </source>
</evidence>
<organism evidence="2 3">
    <name type="scientific">Camelliibacillus cellulosilyticus</name>
    <dbReference type="NCBI Taxonomy" id="2174486"/>
    <lineage>
        <taxon>Bacteria</taxon>
        <taxon>Bacillati</taxon>
        <taxon>Bacillota</taxon>
        <taxon>Bacilli</taxon>
        <taxon>Bacillales</taxon>
        <taxon>Sporolactobacillaceae</taxon>
        <taxon>Camelliibacillus</taxon>
    </lineage>
</organism>
<feature type="chain" id="PRO_5046477851" evidence="1">
    <location>
        <begin position="21"/>
        <end position="170"/>
    </location>
</feature>
<comment type="caution">
    <text evidence="2">The sequence shown here is derived from an EMBL/GenBank/DDBJ whole genome shotgun (WGS) entry which is preliminary data.</text>
</comment>
<keyword evidence="3" id="KW-1185">Reference proteome</keyword>
<evidence type="ECO:0000313" key="3">
    <source>
        <dbReference type="Proteomes" id="UP001596022"/>
    </source>
</evidence>
<name>A0ABV9GNT3_9BACL</name>
<proteinExistence type="predicted"/>
<protein>
    <submittedName>
        <fullName evidence="2">Uncharacterized protein</fullName>
    </submittedName>
</protein>
<dbReference type="EMBL" id="JBHSFW010000010">
    <property type="protein sequence ID" value="MFC4619633.1"/>
    <property type="molecule type" value="Genomic_DNA"/>
</dbReference>
<feature type="signal peptide" evidence="1">
    <location>
        <begin position="1"/>
        <end position="20"/>
    </location>
</feature>
<sequence>MKKVWLMVVALALVCTTAFSLFHNQTVKADEDNSGLKKKIERFYNVDSGELHIEAIEKQITLDDQSKVVLFSNKKSGVGYALFKNGKLKYVVNGDNRFGYEQIQGTPYFIVYGKKPKPSYTKLHLTINVGGAEDLQRTVNLGRDSFYLKSQKLPKGVKVSRVYTENYVYK</sequence>
<reference evidence="3" key="1">
    <citation type="journal article" date="2019" name="Int. J. Syst. Evol. Microbiol.">
        <title>The Global Catalogue of Microorganisms (GCM) 10K type strain sequencing project: providing services to taxonomists for standard genome sequencing and annotation.</title>
        <authorList>
            <consortium name="The Broad Institute Genomics Platform"/>
            <consortium name="The Broad Institute Genome Sequencing Center for Infectious Disease"/>
            <person name="Wu L."/>
            <person name="Ma J."/>
        </authorList>
    </citation>
    <scope>NUCLEOTIDE SEQUENCE [LARGE SCALE GENOMIC DNA]</scope>
    <source>
        <strain evidence="3">CGMCC 1.16306</strain>
    </source>
</reference>
<keyword evidence="1" id="KW-0732">Signal</keyword>
<dbReference type="RefSeq" id="WP_376846725.1">
    <property type="nucleotide sequence ID" value="NZ_JBHSFW010000010.1"/>
</dbReference>
<evidence type="ECO:0000256" key="1">
    <source>
        <dbReference type="SAM" id="SignalP"/>
    </source>
</evidence>